<evidence type="ECO:0000313" key="2">
    <source>
        <dbReference type="EMBL" id="MFC3681860.1"/>
    </source>
</evidence>
<accession>A0ABV7VWF5</accession>
<comment type="caution">
    <text evidence="2">The sequence shown here is derived from an EMBL/GenBank/DDBJ whole genome shotgun (WGS) entry which is preliminary data.</text>
</comment>
<evidence type="ECO:0000313" key="3">
    <source>
        <dbReference type="Proteomes" id="UP001595722"/>
    </source>
</evidence>
<dbReference type="InterPro" id="IPR037053">
    <property type="entry name" value="Phage_tail_collar_dom_sf"/>
</dbReference>
<dbReference type="SUPFAM" id="SSF88874">
    <property type="entry name" value="Receptor-binding domain of short tail fibre protein gp12"/>
    <property type="match status" value="1"/>
</dbReference>
<dbReference type="Gene3D" id="3.90.1340.10">
    <property type="entry name" value="Phage tail collar domain"/>
    <property type="match status" value="1"/>
</dbReference>
<evidence type="ECO:0000259" key="1">
    <source>
        <dbReference type="Pfam" id="PF07484"/>
    </source>
</evidence>
<dbReference type="Proteomes" id="UP001595722">
    <property type="component" value="Unassembled WGS sequence"/>
</dbReference>
<dbReference type="RefSeq" id="WP_376868512.1">
    <property type="nucleotide sequence ID" value="NZ_JBHRYB010000025.1"/>
</dbReference>
<protein>
    <submittedName>
        <fullName evidence="2">Phage tail protein</fullName>
    </submittedName>
</protein>
<name>A0ABV7VWF5_9GAMM</name>
<proteinExistence type="predicted"/>
<organism evidence="2 3">
    <name type="scientific">Bacterioplanoides pacificum</name>
    <dbReference type="NCBI Taxonomy" id="1171596"/>
    <lineage>
        <taxon>Bacteria</taxon>
        <taxon>Pseudomonadati</taxon>
        <taxon>Pseudomonadota</taxon>
        <taxon>Gammaproteobacteria</taxon>
        <taxon>Oceanospirillales</taxon>
        <taxon>Oceanospirillaceae</taxon>
        <taxon>Bacterioplanoides</taxon>
    </lineage>
</organism>
<feature type="domain" description="Phage tail collar" evidence="1">
    <location>
        <begin position="8"/>
        <end position="63"/>
    </location>
</feature>
<keyword evidence="3" id="KW-1185">Reference proteome</keyword>
<gene>
    <name evidence="2" type="ORF">ACFOMG_17290</name>
</gene>
<sequence>MSEPFIAEVRMFAGNFAPRSWAFCDGQLLPIAQNTALFSLLGIVYGGDSRTTFGLPDLRGRTPMHFGSGPGLTSRRLGEKVSNTPLQVGAADAVMSVDSVDRGLGHSTTTKSANLSAADQAAVSNGHPALTVHFIIALQGLFPSRS</sequence>
<dbReference type="Pfam" id="PF07484">
    <property type="entry name" value="Collar"/>
    <property type="match status" value="1"/>
</dbReference>
<reference evidence="3" key="1">
    <citation type="journal article" date="2019" name="Int. J. Syst. Evol. Microbiol.">
        <title>The Global Catalogue of Microorganisms (GCM) 10K type strain sequencing project: providing services to taxonomists for standard genome sequencing and annotation.</title>
        <authorList>
            <consortium name="The Broad Institute Genomics Platform"/>
            <consortium name="The Broad Institute Genome Sequencing Center for Infectious Disease"/>
            <person name="Wu L."/>
            <person name="Ma J."/>
        </authorList>
    </citation>
    <scope>NUCLEOTIDE SEQUENCE [LARGE SCALE GENOMIC DNA]</scope>
    <source>
        <strain evidence="3">KCTC 42424</strain>
    </source>
</reference>
<dbReference type="InterPro" id="IPR011083">
    <property type="entry name" value="Phage_tail_collar_dom"/>
</dbReference>
<dbReference type="EMBL" id="JBHRYB010000025">
    <property type="protein sequence ID" value="MFC3681860.1"/>
    <property type="molecule type" value="Genomic_DNA"/>
</dbReference>